<feature type="domain" description="Nrap protein" evidence="14">
    <location>
        <begin position="467"/>
        <end position="626"/>
    </location>
</feature>
<gene>
    <name evidence="19" type="primary">LOC106804644</name>
</gene>
<organism evidence="18 19">
    <name type="scientific">Priapulus caudatus</name>
    <name type="common">Priapulid worm</name>
    <dbReference type="NCBI Taxonomy" id="37621"/>
    <lineage>
        <taxon>Eukaryota</taxon>
        <taxon>Metazoa</taxon>
        <taxon>Ecdysozoa</taxon>
        <taxon>Scalidophora</taxon>
        <taxon>Priapulida</taxon>
        <taxon>Priapulimorpha</taxon>
        <taxon>Priapulimorphida</taxon>
        <taxon>Priapulidae</taxon>
        <taxon>Priapulus</taxon>
    </lineage>
</organism>
<evidence type="ECO:0000256" key="10">
    <source>
        <dbReference type="RuleBase" id="RU364032"/>
    </source>
</evidence>
<evidence type="ECO:0000256" key="11">
    <source>
        <dbReference type="SAM" id="MobiDB-lite"/>
    </source>
</evidence>
<evidence type="ECO:0000256" key="3">
    <source>
        <dbReference type="ARBA" id="ARBA00006674"/>
    </source>
</evidence>
<dbReference type="InterPro" id="IPR035370">
    <property type="entry name" value="Nrap_D5"/>
</dbReference>
<evidence type="ECO:0000256" key="6">
    <source>
        <dbReference type="ARBA" id="ARBA00022884"/>
    </source>
</evidence>
<evidence type="ECO:0000313" key="18">
    <source>
        <dbReference type="Proteomes" id="UP000695022"/>
    </source>
</evidence>
<sequence length="1102" mass="123870">MLGEMDDGAGVGTSFSEESEDETQLQAESAIHQVMKRKNDSSELQSKKKARISKSNPKLYKPPSGNELNQLKETENHFHSNLFKLQITELISEVCLKSKWKKATEEYLVQLKDALTKLPNSKSHEITDQAWLTKQGIHIPIIQKPYNVKGKFQFVKPENIDVVGGFPMDLCCMPDIHVDLAVEIPKECLQEKDFLNHRYLRKRALYLAFIASKLLEKRSLVKKLMFTYHHGNHMKPVLIITPEGKVGHHCTVRLHTTIPDGYYKMSRFMPSKNNIRSSWYKPSNEEEVSAVGSWDDEATPRYNNLVLADATARANSERLRDAVATFPGLRDAILLLKVWLRQRDLDQARAGFTGFIMSMFGVHLLAQRKINRSMNSYQVLRVLLTALVDSNWTKDGASLCPTANLCEFHDAYDVVFLDTSGCINLCANVDVVTYDRVKHEARLSIDHLNDCSVDGFEALFMRKMAFTQKFDHIFMLTDVSRLVVKADGPIGKLVDHCGDQVSTVLPSVCNILKQGLGKRVNLLDVERRQPEQWGVDEEPPSPAHIRTPLVFGLLLNQESSSSQVLRGPDANTAEAEEFRQFWGDKSELRRFQDGRICEAVVWPGSTIAEKRVVCRCIVTHLLQRHFGVDASFVVYRPDCLDALLAVPCRGRAVAAPVYGAGEEANVAIVRSLDALTKTLRSLTDLPLAIKAVQGTAAVFRYTEVLPPIPSSTKGNAVVKDDFFVPKSYKPAPPWVPTLKGKCLEKDGYVFRLQVAYHREVVLLKQVRSPDGTLRLQENDASATLEKQIQHLPTLTTAIHGVQQQHNSYGASCRLFKRWVSSQLLSDTVTEEALDLLAAFVYLHPAPYTVPSSPVVGFLRTLNLLALFDWKNRPMIINFNNQLTADDYSAIQGAFTSQRSTLAAMYIVTAYSPQVALWTRQMPSPQLLARLVQLAQAAAPTLEQQLLEGATEVDFKQIFRPPLEMYDVVIHLEGKLLPRRHHAVDVATGTRLPWLKPYTRHVDEKMPVLDFDPAQCYLAELRETYDAFALFFHDTHGGDKIGVLWKPYAFCAAEAKVSHFNSRIPVAESGGKLAPNVEAIIEDFATIGKGLVKTIDCRTEQWV</sequence>
<evidence type="ECO:0000259" key="12">
    <source>
        <dbReference type="Pfam" id="PF03813"/>
    </source>
</evidence>
<keyword evidence="5" id="KW-0158">Chromosome</keyword>
<feature type="region of interest" description="Disordered" evidence="11">
    <location>
        <begin position="1"/>
        <end position="66"/>
    </location>
</feature>
<proteinExistence type="inferred from homology"/>
<dbReference type="Gene3D" id="3.30.70.3030">
    <property type="match status" value="1"/>
</dbReference>
<dbReference type="InterPro" id="IPR035082">
    <property type="entry name" value="Nrap_D1"/>
</dbReference>
<dbReference type="InterPro" id="IPR035368">
    <property type="entry name" value="Nrap_D3"/>
</dbReference>
<feature type="domain" description="Nrap protein" evidence="15">
    <location>
        <begin position="661"/>
        <end position="712"/>
    </location>
</feature>
<evidence type="ECO:0000259" key="15">
    <source>
        <dbReference type="Pfam" id="PF17405"/>
    </source>
</evidence>
<feature type="domain" description="Nrap protein" evidence="17">
    <location>
        <begin position="962"/>
        <end position="1094"/>
    </location>
</feature>
<feature type="domain" description="Nrap protein" evidence="16">
    <location>
        <begin position="805"/>
        <end position="960"/>
    </location>
</feature>
<dbReference type="Pfam" id="PF03813">
    <property type="entry name" value="Nrap"/>
    <property type="match status" value="1"/>
</dbReference>
<accession>A0ABM1DN80</accession>
<evidence type="ECO:0000256" key="1">
    <source>
        <dbReference type="ARBA" id="ARBA00004286"/>
    </source>
</evidence>
<dbReference type="Pfam" id="PF17406">
    <property type="entry name" value="Nrap_D5"/>
    <property type="match status" value="1"/>
</dbReference>
<evidence type="ECO:0000259" key="17">
    <source>
        <dbReference type="Pfam" id="PF17407"/>
    </source>
</evidence>
<feature type="domain" description="Nrap protein" evidence="15">
    <location>
        <begin position="745"/>
        <end position="803"/>
    </location>
</feature>
<dbReference type="InterPro" id="IPR035371">
    <property type="entry name" value="Nrap_D6"/>
</dbReference>
<comment type="subcellular location">
    <subcellularLocation>
        <location evidence="1">Chromosome</location>
    </subcellularLocation>
    <subcellularLocation>
        <location evidence="2 10">Nucleus</location>
        <location evidence="2 10">Nucleolus</location>
    </subcellularLocation>
</comment>
<dbReference type="Pfam" id="PF17404">
    <property type="entry name" value="Nrap_D3"/>
    <property type="match status" value="1"/>
</dbReference>
<evidence type="ECO:0000256" key="8">
    <source>
        <dbReference type="ARBA" id="ARBA00035000"/>
    </source>
</evidence>
<dbReference type="PANTHER" id="PTHR17972">
    <property type="entry name" value="NUCLEOLAR RNA-ASSOCIATED PROTEIN"/>
    <property type="match status" value="1"/>
</dbReference>
<protein>
    <recommendedName>
        <fullName evidence="4 10">Nucleolar protein 6</fullName>
    </recommendedName>
</protein>
<reference evidence="19" key="1">
    <citation type="submission" date="2025-08" db="UniProtKB">
        <authorList>
            <consortium name="RefSeq"/>
        </authorList>
    </citation>
    <scope>IDENTIFICATION</scope>
</reference>
<feature type="domain" description="Nrap protein" evidence="13">
    <location>
        <begin position="329"/>
        <end position="463"/>
    </location>
</feature>
<evidence type="ECO:0000259" key="13">
    <source>
        <dbReference type="Pfam" id="PF17403"/>
    </source>
</evidence>
<feature type="domain" description="Nrap protein" evidence="12">
    <location>
        <begin position="178"/>
        <end position="321"/>
    </location>
</feature>
<keyword evidence="18" id="KW-1185">Reference proteome</keyword>
<evidence type="ECO:0000256" key="5">
    <source>
        <dbReference type="ARBA" id="ARBA00022454"/>
    </source>
</evidence>
<comment type="function">
    <text evidence="8">Part of the small subunit (SSU) processome, first precursor of the small eukaryotic ribosomal subunit. During the assembly of the SSU processome in the nucleolus, many ribosome biogenesis factors, an RNA chaperone and ribosomal proteins associate with the nascent pre-rRNA and work in concert to generate RNA folding, modifications, rearrangements and cleavage as well as targeted degradation of pre-ribosomal RNA by the RNA exosome.</text>
</comment>
<dbReference type="InterPro" id="IPR035367">
    <property type="entry name" value="Nrap_D2"/>
</dbReference>
<evidence type="ECO:0000256" key="4">
    <source>
        <dbReference type="ARBA" id="ARBA00016437"/>
    </source>
</evidence>
<dbReference type="RefSeq" id="XP_014661401.1">
    <property type="nucleotide sequence ID" value="XM_014805915.1"/>
</dbReference>
<dbReference type="Proteomes" id="UP000695022">
    <property type="component" value="Unplaced"/>
</dbReference>
<keyword evidence="6 10" id="KW-0694">RNA-binding</keyword>
<dbReference type="Pfam" id="PF17403">
    <property type="entry name" value="Nrap_D2"/>
    <property type="match status" value="1"/>
</dbReference>
<name>A0ABM1DN80_PRICU</name>
<dbReference type="GeneID" id="106804644"/>
<dbReference type="InterPro" id="IPR035369">
    <property type="entry name" value="Nrap_D4"/>
</dbReference>
<keyword evidence="7 10" id="KW-0539">Nucleus</keyword>
<dbReference type="Pfam" id="PF17405">
    <property type="entry name" value="Nrap_D4"/>
    <property type="match status" value="2"/>
</dbReference>
<evidence type="ECO:0000313" key="19">
    <source>
        <dbReference type="RefSeq" id="XP_014661401.1"/>
    </source>
</evidence>
<comment type="similarity">
    <text evidence="3 10">Belongs to the NRAP family.</text>
</comment>
<dbReference type="InterPro" id="IPR005554">
    <property type="entry name" value="NOL6/Upt22"/>
</dbReference>
<evidence type="ECO:0000259" key="14">
    <source>
        <dbReference type="Pfam" id="PF17404"/>
    </source>
</evidence>
<evidence type="ECO:0000256" key="2">
    <source>
        <dbReference type="ARBA" id="ARBA00004604"/>
    </source>
</evidence>
<evidence type="ECO:0000256" key="7">
    <source>
        <dbReference type="ARBA" id="ARBA00023242"/>
    </source>
</evidence>
<dbReference type="Gene3D" id="1.10.1410.10">
    <property type="match status" value="2"/>
</dbReference>
<dbReference type="Pfam" id="PF17407">
    <property type="entry name" value="Nrap_D6"/>
    <property type="match status" value="1"/>
</dbReference>
<dbReference type="PANTHER" id="PTHR17972:SF0">
    <property type="entry name" value="NUCLEOLAR PROTEIN 6"/>
    <property type="match status" value="1"/>
</dbReference>
<evidence type="ECO:0000256" key="9">
    <source>
        <dbReference type="ARBA" id="ARBA00035020"/>
    </source>
</evidence>
<evidence type="ECO:0000259" key="16">
    <source>
        <dbReference type="Pfam" id="PF17406"/>
    </source>
</evidence>
<comment type="subunit">
    <text evidence="9">Part of the small subunit (SSU) processome, composed of more than 70 proteins and the RNA chaperone small nucleolar RNA (snoRNA) U3.</text>
</comment>